<protein>
    <submittedName>
        <fullName evidence="1">Uncharacterized protein</fullName>
    </submittedName>
</protein>
<evidence type="ECO:0000313" key="1">
    <source>
        <dbReference type="EMBL" id="JAH40451.1"/>
    </source>
</evidence>
<dbReference type="EMBL" id="GBXM01068126">
    <property type="protein sequence ID" value="JAH40451.1"/>
    <property type="molecule type" value="Transcribed_RNA"/>
</dbReference>
<reference evidence="1" key="1">
    <citation type="submission" date="2014-11" db="EMBL/GenBank/DDBJ databases">
        <authorList>
            <person name="Amaro Gonzalez C."/>
        </authorList>
    </citation>
    <scope>NUCLEOTIDE SEQUENCE</scope>
</reference>
<organism evidence="1">
    <name type="scientific">Anguilla anguilla</name>
    <name type="common">European freshwater eel</name>
    <name type="synonym">Muraena anguilla</name>
    <dbReference type="NCBI Taxonomy" id="7936"/>
    <lineage>
        <taxon>Eukaryota</taxon>
        <taxon>Metazoa</taxon>
        <taxon>Chordata</taxon>
        <taxon>Craniata</taxon>
        <taxon>Vertebrata</taxon>
        <taxon>Euteleostomi</taxon>
        <taxon>Actinopterygii</taxon>
        <taxon>Neopterygii</taxon>
        <taxon>Teleostei</taxon>
        <taxon>Anguilliformes</taxon>
        <taxon>Anguillidae</taxon>
        <taxon>Anguilla</taxon>
    </lineage>
</organism>
<accession>A0A0E9SGN4</accession>
<proteinExistence type="predicted"/>
<dbReference type="AlphaFoldDB" id="A0A0E9SGN4"/>
<reference evidence="1" key="2">
    <citation type="journal article" date="2015" name="Fish Shellfish Immunol.">
        <title>Early steps in the European eel (Anguilla anguilla)-Vibrio vulnificus interaction in the gills: Role of the RtxA13 toxin.</title>
        <authorList>
            <person name="Callol A."/>
            <person name="Pajuelo D."/>
            <person name="Ebbesson L."/>
            <person name="Teles M."/>
            <person name="MacKenzie S."/>
            <person name="Amaro C."/>
        </authorList>
    </citation>
    <scope>NUCLEOTIDE SEQUENCE</scope>
</reference>
<sequence>MRKRSREPTGTGSTFPPENTALYVRKYLRRKEEAKTNNRVSLLYDCQGKEKSLFCSRDIGSGALNSYALGYFGRVDIY</sequence>
<name>A0A0E9SGN4_ANGAN</name>